<dbReference type="PANTHER" id="PTHR13462">
    <property type="entry name" value="CALCIUM UNIPORTER PROTEIN, MITOCHONDRIAL"/>
    <property type="match status" value="1"/>
</dbReference>
<keyword evidence="12" id="KW-0472">Membrane</keyword>
<keyword evidence="5" id="KW-0107">Calcium channel</keyword>
<feature type="region of interest" description="Disordered" evidence="18">
    <location>
        <begin position="234"/>
        <end position="262"/>
    </location>
</feature>
<comment type="subcellular location">
    <subcellularLocation>
        <location evidence="1">Mitochondrion inner membrane</location>
        <topology evidence="1">Multi-pass membrane protein</topology>
    </subcellularLocation>
</comment>
<organism evidence="20 21">
    <name type="scientific">Cryomyces minteri</name>
    <dbReference type="NCBI Taxonomy" id="331657"/>
    <lineage>
        <taxon>Eukaryota</taxon>
        <taxon>Fungi</taxon>
        <taxon>Dikarya</taxon>
        <taxon>Ascomycota</taxon>
        <taxon>Pezizomycotina</taxon>
        <taxon>Dothideomycetes</taxon>
        <taxon>Dothideomycetes incertae sedis</taxon>
        <taxon>Cryomyces</taxon>
    </lineage>
</organism>
<evidence type="ECO:0000256" key="4">
    <source>
        <dbReference type="ARBA" id="ARBA00022568"/>
    </source>
</evidence>
<keyword evidence="9" id="KW-1133">Transmembrane helix</keyword>
<keyword evidence="10" id="KW-0406">Ion transport</keyword>
<protein>
    <recommendedName>
        <fullName evidence="16">Calcium uniporter protein, mitochondrial</fullName>
    </recommendedName>
</protein>
<dbReference type="GO" id="GO:0015292">
    <property type="term" value="F:uniporter activity"/>
    <property type="evidence" value="ECO:0007669"/>
    <property type="project" value="TreeGrafter"/>
</dbReference>
<feature type="compositionally biased region" description="Polar residues" evidence="18">
    <location>
        <begin position="59"/>
        <end position="70"/>
    </location>
</feature>
<feature type="compositionally biased region" description="Basic and acidic residues" evidence="18">
    <location>
        <begin position="46"/>
        <end position="58"/>
    </location>
</feature>
<evidence type="ECO:0000256" key="3">
    <source>
        <dbReference type="ARBA" id="ARBA00022448"/>
    </source>
</evidence>
<keyword evidence="8" id="KW-0106">Calcium</keyword>
<feature type="compositionally biased region" description="Basic and acidic residues" evidence="18">
    <location>
        <begin position="478"/>
        <end position="497"/>
    </location>
</feature>
<dbReference type="PANTHER" id="PTHR13462:SF10">
    <property type="entry name" value="CALCIUM UNIPORTER PROTEIN, MITOCHONDRIAL"/>
    <property type="match status" value="1"/>
</dbReference>
<feature type="compositionally biased region" description="Polar residues" evidence="18">
    <location>
        <begin position="22"/>
        <end position="44"/>
    </location>
</feature>
<feature type="region of interest" description="Disordered" evidence="18">
    <location>
        <begin position="87"/>
        <end position="114"/>
    </location>
</feature>
<proteinExistence type="inferred from homology"/>
<dbReference type="GO" id="GO:0005262">
    <property type="term" value="F:calcium channel activity"/>
    <property type="evidence" value="ECO:0007669"/>
    <property type="project" value="UniProtKB-KW"/>
</dbReference>
<keyword evidence="3" id="KW-0813">Transport</keyword>
<dbReference type="OrthoDB" id="278338at2759"/>
<feature type="region of interest" description="Disordered" evidence="18">
    <location>
        <begin position="22"/>
        <end position="70"/>
    </location>
</feature>
<evidence type="ECO:0000256" key="17">
    <source>
        <dbReference type="ARBA" id="ARBA00045938"/>
    </source>
</evidence>
<feature type="region of interest" description="Disordered" evidence="18">
    <location>
        <begin position="478"/>
        <end position="503"/>
    </location>
</feature>
<evidence type="ECO:0000256" key="16">
    <source>
        <dbReference type="ARBA" id="ARBA00044981"/>
    </source>
</evidence>
<keyword evidence="6" id="KW-0812">Transmembrane</keyword>
<evidence type="ECO:0000256" key="11">
    <source>
        <dbReference type="ARBA" id="ARBA00023128"/>
    </source>
</evidence>
<dbReference type="InterPro" id="IPR039055">
    <property type="entry name" value="MCU_fam"/>
</dbReference>
<keyword evidence="21" id="KW-1185">Reference proteome</keyword>
<feature type="domain" description="Calcium uniporter protein C-terminal" evidence="19">
    <location>
        <begin position="321"/>
        <end position="440"/>
    </location>
</feature>
<dbReference type="Pfam" id="PF04678">
    <property type="entry name" value="MCU"/>
    <property type="match status" value="1"/>
</dbReference>
<evidence type="ECO:0000259" key="19">
    <source>
        <dbReference type="Pfam" id="PF04678"/>
    </source>
</evidence>
<evidence type="ECO:0000256" key="12">
    <source>
        <dbReference type="ARBA" id="ARBA00023136"/>
    </source>
</evidence>
<keyword evidence="11" id="KW-0496">Mitochondrion</keyword>
<dbReference type="InterPro" id="IPR006769">
    <property type="entry name" value="MCU_C"/>
</dbReference>
<keyword evidence="13" id="KW-0407">Ion channel</keyword>
<dbReference type="AlphaFoldDB" id="A0A4U0WFR9"/>
<comment type="function">
    <text evidence="17">Highly selective calcium channel localized to the inner mitochondrial membrane, which mediates calcium uptake into the mitochondrial matrix. Mitochondrial calcium homeostasis plays key roles in cellular physiology and regulates ATP production, cytoplasmic calcium signals and activation of cell death pathways. Sufficient to operate as a pore-forming channel without the need of calcium-sensor or auxiliary subunit.</text>
</comment>
<evidence type="ECO:0000256" key="8">
    <source>
        <dbReference type="ARBA" id="ARBA00022837"/>
    </source>
</evidence>
<dbReference type="GO" id="GO:0036444">
    <property type="term" value="P:calcium import into the mitochondrion"/>
    <property type="evidence" value="ECO:0007669"/>
    <property type="project" value="UniProtKB-ARBA"/>
</dbReference>
<evidence type="ECO:0000256" key="2">
    <source>
        <dbReference type="ARBA" id="ARBA00005653"/>
    </source>
</evidence>
<dbReference type="GO" id="GO:0051560">
    <property type="term" value="P:mitochondrial calcium ion homeostasis"/>
    <property type="evidence" value="ECO:0007669"/>
    <property type="project" value="InterPro"/>
</dbReference>
<evidence type="ECO:0000256" key="10">
    <source>
        <dbReference type="ARBA" id="ARBA00023065"/>
    </source>
</evidence>
<evidence type="ECO:0000256" key="15">
    <source>
        <dbReference type="ARBA" id="ARBA00044966"/>
    </source>
</evidence>
<keyword evidence="4" id="KW-0109">Calcium transport</keyword>
<evidence type="ECO:0000313" key="20">
    <source>
        <dbReference type="EMBL" id="TKA60285.1"/>
    </source>
</evidence>
<evidence type="ECO:0000256" key="18">
    <source>
        <dbReference type="SAM" id="MobiDB-lite"/>
    </source>
</evidence>
<evidence type="ECO:0000256" key="9">
    <source>
        <dbReference type="ARBA" id="ARBA00022989"/>
    </source>
</evidence>
<accession>A0A4U0WFR9</accession>
<evidence type="ECO:0000256" key="13">
    <source>
        <dbReference type="ARBA" id="ARBA00023303"/>
    </source>
</evidence>
<keyword evidence="7" id="KW-0999">Mitochondrion inner membrane</keyword>
<comment type="caution">
    <text evidence="20">The sequence shown here is derived from an EMBL/GenBank/DDBJ whole genome shotgun (WGS) entry which is preliminary data.</text>
</comment>
<evidence type="ECO:0000256" key="7">
    <source>
        <dbReference type="ARBA" id="ARBA00022792"/>
    </source>
</evidence>
<gene>
    <name evidence="20" type="ORF">B0A49_12781</name>
</gene>
<comment type="catalytic activity">
    <reaction evidence="14">
        <text>Ca(2+)(in) = Ca(2+)(out)</text>
        <dbReference type="Rhea" id="RHEA:29671"/>
        <dbReference type="ChEBI" id="CHEBI:29108"/>
    </reaction>
</comment>
<sequence length="503" mass="57510">MDSRLCAQLWASVSPCLRTQLKASSTRTPKLTPTNRRSLAASTTRRVRETKRDEHLEGSSHTQPAGNLNHNVTEEEKAHYDEVLAHSKSQQIRTPWHREGSDQPPVARQRSAGAMTKGKLLTTPSRMLKLILPLTTRDNNSDRKDVEPLALLVHPQQPLSYLERLIQSEIPTIKEGDKERIPAVYFRAEDSMQDSIDAKKNAAVEDDEGTQKEEHDLDNADEIKINGKIEKTGKLNRKTPDEADSLRGGHGEGGVESYSGLGHEAEADKVDERKFVRWSSSTEIGDFIRDAARGQEFAVEIEGAPREIRVGVPSFNDRTYYLRMRLRKTSKQIATMADIKRECDELAERGGKRVAQAGFGVLVGWWYLVYRLTFETELGWDVMEPVTYLVGLSTLIGGYVWFLYHNREVSYRSAMNFTISRRQSKLYDAKGFDVHKWETLVEEANALRKEIKMVANEYDVEWDERADEVNRKVMEALKKEREKKEEGEGEKRKKQKEDDDEDD</sequence>
<feature type="compositionally biased region" description="Basic and acidic residues" evidence="18">
    <location>
        <begin position="234"/>
        <end position="250"/>
    </location>
</feature>
<evidence type="ECO:0000256" key="5">
    <source>
        <dbReference type="ARBA" id="ARBA00022673"/>
    </source>
</evidence>
<evidence type="ECO:0000313" key="21">
    <source>
        <dbReference type="Proteomes" id="UP000308768"/>
    </source>
</evidence>
<evidence type="ECO:0000256" key="6">
    <source>
        <dbReference type="ARBA" id="ARBA00022692"/>
    </source>
</evidence>
<evidence type="ECO:0000256" key="14">
    <source>
        <dbReference type="ARBA" id="ARBA00036634"/>
    </source>
</evidence>
<dbReference type="Proteomes" id="UP000308768">
    <property type="component" value="Unassembled WGS sequence"/>
</dbReference>
<dbReference type="EMBL" id="NAJN01001902">
    <property type="protein sequence ID" value="TKA60285.1"/>
    <property type="molecule type" value="Genomic_DNA"/>
</dbReference>
<reference evidence="20 21" key="1">
    <citation type="submission" date="2017-03" db="EMBL/GenBank/DDBJ databases">
        <title>Genomes of endolithic fungi from Antarctica.</title>
        <authorList>
            <person name="Coleine C."/>
            <person name="Masonjones S."/>
            <person name="Stajich J.E."/>
        </authorList>
    </citation>
    <scope>NUCLEOTIDE SEQUENCE [LARGE SCALE GENOMIC DNA]</scope>
    <source>
        <strain evidence="20 21">CCFEE 5187</strain>
    </source>
</reference>
<comment type="subunit">
    <text evidence="15">Homotetramer, assembles in a dimer or dimers configuration with two interfaces.</text>
</comment>
<comment type="similarity">
    <text evidence="2">Belongs to the MCU (TC 1.A.77) family.</text>
</comment>
<dbReference type="STRING" id="331657.A0A4U0WFR9"/>
<dbReference type="GO" id="GO:1990246">
    <property type="term" value="C:uniplex complex"/>
    <property type="evidence" value="ECO:0007669"/>
    <property type="project" value="TreeGrafter"/>
</dbReference>
<evidence type="ECO:0000256" key="1">
    <source>
        <dbReference type="ARBA" id="ARBA00004448"/>
    </source>
</evidence>
<name>A0A4U0WFR9_9PEZI</name>